<evidence type="ECO:0000313" key="13">
    <source>
        <dbReference type="Proteomes" id="UP000695562"/>
    </source>
</evidence>
<proteinExistence type="inferred from homology"/>
<dbReference type="SMART" id="SM00177">
    <property type="entry name" value="ARF"/>
    <property type="match status" value="1"/>
</dbReference>
<keyword evidence="4" id="KW-0931">ER-Golgi transport</keyword>
<evidence type="ECO:0008006" key="14">
    <source>
        <dbReference type="Google" id="ProtNLM"/>
    </source>
</evidence>
<evidence type="ECO:0000256" key="6">
    <source>
        <dbReference type="ARBA" id="ARBA00023034"/>
    </source>
</evidence>
<dbReference type="InterPro" id="IPR024156">
    <property type="entry name" value="Small_GTPase_ARF"/>
</dbReference>
<dbReference type="OrthoDB" id="2011769at2759"/>
<dbReference type="GO" id="GO:0003924">
    <property type="term" value="F:GTPase activity"/>
    <property type="evidence" value="ECO:0007669"/>
    <property type="project" value="InterPro"/>
</dbReference>
<dbReference type="FunFam" id="3.40.50.300:FF:000412">
    <property type="entry name" value="ADP-ribosylation factor 1"/>
    <property type="match status" value="1"/>
</dbReference>
<evidence type="ECO:0000256" key="3">
    <source>
        <dbReference type="ARBA" id="ARBA00022741"/>
    </source>
</evidence>
<dbReference type="GO" id="GO:0030010">
    <property type="term" value="P:establishment of cell polarity"/>
    <property type="evidence" value="ECO:0007669"/>
    <property type="project" value="UniProtKB-ARBA"/>
</dbReference>
<sequence>MGIFSSKLFSRFWSTEKRILIIGLDAAGKTSLLYRFKMGNVVETTPTIGFNIESVQYKNVTFTVWDVCGQSATKPLWKHYYPNTQAIIFVVDSTDKQRMQEASFCLNRSLEDSELVNIPILIFCNKQDLANASSVQEISELLKIGSLAHKCHLVPTSAITGQGITDGFEWLYNNLN</sequence>
<feature type="binding site" evidence="10">
    <location>
        <position position="30"/>
    </location>
    <ligand>
        <name>Mg(2+)</name>
        <dbReference type="ChEBI" id="CHEBI:18420"/>
    </ligand>
</feature>
<evidence type="ECO:0000256" key="1">
    <source>
        <dbReference type="ARBA" id="ARBA00004555"/>
    </source>
</evidence>
<dbReference type="GO" id="GO:0005525">
    <property type="term" value="F:GTP binding"/>
    <property type="evidence" value="ECO:0007669"/>
    <property type="project" value="UniProtKB-KW"/>
</dbReference>
<dbReference type="GO" id="GO:0015031">
    <property type="term" value="P:protein transport"/>
    <property type="evidence" value="ECO:0007669"/>
    <property type="project" value="UniProtKB-KW"/>
</dbReference>
<comment type="subcellular location">
    <subcellularLocation>
        <location evidence="1">Golgi apparatus</location>
    </subcellularLocation>
</comment>
<comment type="similarity">
    <text evidence="2 11">Belongs to the small GTPase superfamily. Arf family.</text>
</comment>
<dbReference type="PROSITE" id="PS51417">
    <property type="entry name" value="ARF"/>
    <property type="match status" value="1"/>
</dbReference>
<evidence type="ECO:0000256" key="2">
    <source>
        <dbReference type="ARBA" id="ARBA00010290"/>
    </source>
</evidence>
<dbReference type="SUPFAM" id="SSF52540">
    <property type="entry name" value="P-loop containing nucleoside triphosphate hydrolases"/>
    <property type="match status" value="1"/>
</dbReference>
<protein>
    <recommendedName>
        <fullName evidence="14">ADP-ribosylation factor</fullName>
    </recommendedName>
</protein>
<dbReference type="InterPro" id="IPR005225">
    <property type="entry name" value="Small_GTP-bd"/>
</dbReference>
<dbReference type="SMART" id="SM00178">
    <property type="entry name" value="SAR"/>
    <property type="match status" value="1"/>
</dbReference>
<feature type="binding site" evidence="9">
    <location>
        <position position="69"/>
    </location>
    <ligand>
        <name>GTP</name>
        <dbReference type="ChEBI" id="CHEBI:37565"/>
    </ligand>
</feature>
<evidence type="ECO:0000256" key="4">
    <source>
        <dbReference type="ARBA" id="ARBA00022892"/>
    </source>
</evidence>
<evidence type="ECO:0000256" key="7">
    <source>
        <dbReference type="ARBA" id="ARBA00023134"/>
    </source>
</evidence>
<comment type="caution">
    <text evidence="12">The sequence shown here is derived from an EMBL/GenBank/DDBJ whole genome shotgun (WGS) entry which is preliminary data.</text>
</comment>
<gene>
    <name evidence="12" type="ORF">CYY_006346</name>
</gene>
<dbReference type="GO" id="GO:0005794">
    <property type="term" value="C:Golgi apparatus"/>
    <property type="evidence" value="ECO:0007669"/>
    <property type="project" value="UniProtKB-SubCell"/>
</dbReference>
<keyword evidence="10" id="KW-0479">Metal-binding</keyword>
<name>A0A8J4PSF0_9MYCE</name>
<dbReference type="EMBL" id="AJWJ01000288">
    <property type="protein sequence ID" value="KAF2072351.1"/>
    <property type="molecule type" value="Genomic_DNA"/>
</dbReference>
<keyword evidence="7 9" id="KW-0342">GTP-binding</keyword>
<comment type="function">
    <text evidence="8">GTP-binding protein that may be involved in protein trafficking. May modulate vesicle budding and uncoating within the Golgi apparatus.</text>
</comment>
<dbReference type="PANTHER" id="PTHR11711">
    <property type="entry name" value="ADP RIBOSYLATION FACTOR-RELATED"/>
    <property type="match status" value="1"/>
</dbReference>
<accession>A0A8J4PSF0</accession>
<dbReference type="SMART" id="SM00175">
    <property type="entry name" value="RAB"/>
    <property type="match status" value="1"/>
</dbReference>
<keyword evidence="5" id="KW-0813">Transport</keyword>
<keyword evidence="3 9" id="KW-0547">Nucleotide-binding</keyword>
<keyword evidence="5" id="KW-0653">Protein transport</keyword>
<feature type="binding site" evidence="10">
    <location>
        <position position="47"/>
    </location>
    <ligand>
        <name>Mg(2+)</name>
        <dbReference type="ChEBI" id="CHEBI:18420"/>
    </ligand>
</feature>
<dbReference type="NCBIfam" id="TIGR00231">
    <property type="entry name" value="small_GTP"/>
    <property type="match status" value="1"/>
</dbReference>
<dbReference type="AlphaFoldDB" id="A0A8J4PSF0"/>
<keyword evidence="6" id="KW-0333">Golgi apparatus</keyword>
<dbReference type="Pfam" id="PF00025">
    <property type="entry name" value="Arf"/>
    <property type="match status" value="1"/>
</dbReference>
<evidence type="ECO:0000256" key="8">
    <source>
        <dbReference type="ARBA" id="ARBA00059050"/>
    </source>
</evidence>
<dbReference type="InterPro" id="IPR006689">
    <property type="entry name" value="Small_GTPase_ARF/SAR"/>
</dbReference>
<dbReference type="GO" id="GO:0016192">
    <property type="term" value="P:vesicle-mediated transport"/>
    <property type="evidence" value="ECO:0007669"/>
    <property type="project" value="UniProtKB-KW"/>
</dbReference>
<keyword evidence="10" id="KW-0460">Magnesium</keyword>
<feature type="binding site" evidence="9">
    <location>
        <begin position="125"/>
        <end position="128"/>
    </location>
    <ligand>
        <name>GTP</name>
        <dbReference type="ChEBI" id="CHEBI:37565"/>
    </ligand>
</feature>
<evidence type="ECO:0000313" key="12">
    <source>
        <dbReference type="EMBL" id="KAF2072351.1"/>
    </source>
</evidence>
<dbReference type="CDD" id="cd00878">
    <property type="entry name" value="Arf_Arl"/>
    <property type="match status" value="1"/>
</dbReference>
<reference evidence="12" key="1">
    <citation type="submission" date="2020-01" db="EMBL/GenBank/DDBJ databases">
        <title>Development of genomics and gene disruption for Polysphondylium violaceum indicates a role for the polyketide synthase stlB in stalk morphogenesis.</title>
        <authorList>
            <person name="Narita B."/>
            <person name="Kawabe Y."/>
            <person name="Kin K."/>
            <person name="Saito T."/>
            <person name="Gibbs R."/>
            <person name="Kuspa A."/>
            <person name="Muzny D."/>
            <person name="Queller D."/>
            <person name="Richards S."/>
            <person name="Strassman J."/>
            <person name="Sucgang R."/>
            <person name="Worley K."/>
            <person name="Schaap P."/>
        </authorList>
    </citation>
    <scope>NUCLEOTIDE SEQUENCE</scope>
    <source>
        <strain evidence="12">QSvi11</strain>
    </source>
</reference>
<evidence type="ECO:0000256" key="9">
    <source>
        <dbReference type="PIRSR" id="PIRSR606689-1"/>
    </source>
</evidence>
<dbReference type="InterPro" id="IPR027417">
    <property type="entry name" value="P-loop_NTPase"/>
</dbReference>
<feature type="binding site" evidence="9">
    <location>
        <begin position="23"/>
        <end position="30"/>
    </location>
    <ligand>
        <name>GTP</name>
        <dbReference type="ChEBI" id="CHEBI:37565"/>
    </ligand>
</feature>
<dbReference type="PROSITE" id="PS51419">
    <property type="entry name" value="RAB"/>
    <property type="match status" value="1"/>
</dbReference>
<dbReference type="Proteomes" id="UP000695562">
    <property type="component" value="Unassembled WGS sequence"/>
</dbReference>
<organism evidence="12 13">
    <name type="scientific">Polysphondylium violaceum</name>
    <dbReference type="NCBI Taxonomy" id="133409"/>
    <lineage>
        <taxon>Eukaryota</taxon>
        <taxon>Amoebozoa</taxon>
        <taxon>Evosea</taxon>
        <taxon>Eumycetozoa</taxon>
        <taxon>Dictyostelia</taxon>
        <taxon>Dictyosteliales</taxon>
        <taxon>Dictyosteliaceae</taxon>
        <taxon>Polysphondylium</taxon>
    </lineage>
</organism>
<dbReference type="PRINTS" id="PR00328">
    <property type="entry name" value="SAR1GTPBP"/>
</dbReference>
<evidence type="ECO:0000256" key="11">
    <source>
        <dbReference type="RuleBase" id="RU003925"/>
    </source>
</evidence>
<keyword evidence="13" id="KW-1185">Reference proteome</keyword>
<dbReference type="GO" id="GO:0046872">
    <property type="term" value="F:metal ion binding"/>
    <property type="evidence" value="ECO:0007669"/>
    <property type="project" value="UniProtKB-KW"/>
</dbReference>
<evidence type="ECO:0000256" key="10">
    <source>
        <dbReference type="PIRSR" id="PIRSR606689-2"/>
    </source>
</evidence>
<dbReference type="Gene3D" id="3.40.50.300">
    <property type="entry name" value="P-loop containing nucleotide triphosphate hydrolases"/>
    <property type="match status" value="1"/>
</dbReference>
<evidence type="ECO:0000256" key="5">
    <source>
        <dbReference type="ARBA" id="ARBA00022927"/>
    </source>
</evidence>